<feature type="region of interest" description="Disordered" evidence="1">
    <location>
        <begin position="356"/>
        <end position="379"/>
    </location>
</feature>
<dbReference type="Pfam" id="PF07898">
    <property type="entry name" value="DUF1676"/>
    <property type="match status" value="1"/>
</dbReference>
<evidence type="ECO:0000256" key="1">
    <source>
        <dbReference type="SAM" id="MobiDB-lite"/>
    </source>
</evidence>
<feature type="transmembrane region" description="Helical" evidence="2">
    <location>
        <begin position="273"/>
        <end position="292"/>
    </location>
</feature>
<reference evidence="3" key="1">
    <citation type="submission" date="2020-11" db="EMBL/GenBank/DDBJ databases">
        <authorList>
            <person name="Tran Van P."/>
        </authorList>
    </citation>
    <scope>NUCLEOTIDE SEQUENCE</scope>
</reference>
<dbReference type="InterPro" id="IPR012464">
    <property type="entry name" value="DUF1676"/>
</dbReference>
<dbReference type="PANTHER" id="PTHR21879">
    <property type="entry name" value="FI03362P-RELATED-RELATED"/>
    <property type="match status" value="1"/>
</dbReference>
<keyword evidence="2" id="KW-1133">Transmembrane helix</keyword>
<organism evidence="3">
    <name type="scientific">Timema poppense</name>
    <name type="common">Walking stick</name>
    <dbReference type="NCBI Taxonomy" id="170557"/>
    <lineage>
        <taxon>Eukaryota</taxon>
        <taxon>Metazoa</taxon>
        <taxon>Ecdysozoa</taxon>
        <taxon>Arthropoda</taxon>
        <taxon>Hexapoda</taxon>
        <taxon>Insecta</taxon>
        <taxon>Pterygota</taxon>
        <taxon>Neoptera</taxon>
        <taxon>Polyneoptera</taxon>
        <taxon>Phasmatodea</taxon>
        <taxon>Timematodea</taxon>
        <taxon>Timematoidea</taxon>
        <taxon>Timematidae</taxon>
        <taxon>Timema</taxon>
    </lineage>
</organism>
<feature type="region of interest" description="Disordered" evidence="1">
    <location>
        <begin position="314"/>
        <end position="341"/>
    </location>
</feature>
<evidence type="ECO:0000313" key="3">
    <source>
        <dbReference type="EMBL" id="CAD7405042.1"/>
    </source>
</evidence>
<keyword evidence="2" id="KW-0472">Membrane</keyword>
<gene>
    <name evidence="3" type="ORF">TPSB3V08_LOCUS4786</name>
</gene>
<feature type="transmembrane region" description="Helical" evidence="2">
    <location>
        <begin position="242"/>
        <end position="267"/>
    </location>
</feature>
<dbReference type="GO" id="GO:0016020">
    <property type="term" value="C:membrane"/>
    <property type="evidence" value="ECO:0007669"/>
    <property type="project" value="TreeGrafter"/>
</dbReference>
<protein>
    <recommendedName>
        <fullName evidence="4">Osiris 20</fullName>
    </recommendedName>
</protein>
<evidence type="ECO:0008006" key="4">
    <source>
        <dbReference type="Google" id="ProtNLM"/>
    </source>
</evidence>
<name>A0A7R9D0Y5_TIMPO</name>
<sequence>MITTVTRYNNVRHSYYACDTLESNTEPYTSPRRVCGGIQEPLVTHRRPPVPRPDYLPTTRRNKSIEPEAILVGVLLGCLIATVASAQESAQDNEILSSDSRKIQNGKELLESVVNDCFLSGSGSSMTCLRMKVLSYLDSVGETQSGRSADEERSDVERLDDIILSRVTRYLKSHQFKVKLPEFLFQEAVLTFRPSRGLADFKVDFPKDDENEDRALSQGINDAISDLLERLIIARGMIKKKLLLPVLLLLKMTLKALTPIFVAIIGLKAMKALILSKVAILLVVGFLVMQLCKKAGMQMPMPVPMTIEPTPYSAPAPAPAPPASSYEPGWDSSASSGGPYSRVWDPHQMAYSAYYSGNQQQQAQTSTSQSSPQQSQTQF</sequence>
<accession>A0A7R9D0Y5</accession>
<dbReference type="AlphaFoldDB" id="A0A7R9D0Y5"/>
<evidence type="ECO:0000256" key="2">
    <source>
        <dbReference type="SAM" id="Phobius"/>
    </source>
</evidence>
<dbReference type="PANTHER" id="PTHR21879:SF2">
    <property type="entry name" value="OSIRIS 20"/>
    <property type="match status" value="1"/>
</dbReference>
<keyword evidence="2" id="KW-0812">Transmembrane</keyword>
<proteinExistence type="predicted"/>
<dbReference type="EMBL" id="OD002380">
    <property type="protein sequence ID" value="CAD7405042.1"/>
    <property type="molecule type" value="Genomic_DNA"/>
</dbReference>